<proteinExistence type="predicted"/>
<gene>
    <name evidence="1" type="ORF">DPMN_044859</name>
</gene>
<dbReference type="AlphaFoldDB" id="A0A9D4D5A8"/>
<dbReference type="EMBL" id="JAIWYP010000011">
    <property type="protein sequence ID" value="KAH3738229.1"/>
    <property type="molecule type" value="Genomic_DNA"/>
</dbReference>
<organism evidence="1 2">
    <name type="scientific">Dreissena polymorpha</name>
    <name type="common">Zebra mussel</name>
    <name type="synonym">Mytilus polymorpha</name>
    <dbReference type="NCBI Taxonomy" id="45954"/>
    <lineage>
        <taxon>Eukaryota</taxon>
        <taxon>Metazoa</taxon>
        <taxon>Spiralia</taxon>
        <taxon>Lophotrochozoa</taxon>
        <taxon>Mollusca</taxon>
        <taxon>Bivalvia</taxon>
        <taxon>Autobranchia</taxon>
        <taxon>Heteroconchia</taxon>
        <taxon>Euheterodonta</taxon>
        <taxon>Imparidentia</taxon>
        <taxon>Neoheterodontei</taxon>
        <taxon>Myida</taxon>
        <taxon>Dreissenoidea</taxon>
        <taxon>Dreissenidae</taxon>
        <taxon>Dreissena</taxon>
    </lineage>
</organism>
<name>A0A9D4D5A8_DREPO</name>
<evidence type="ECO:0000313" key="2">
    <source>
        <dbReference type="Proteomes" id="UP000828390"/>
    </source>
</evidence>
<sequence length="141" mass="15314">MSINIFGKTNAESSQRVISRGVTLSLAVNTFLRRDGKNAAAENINMDNHTLINVSDPAHAQDAATQNYVHRAVSKSGDTMTGDLNMAGRSVHGLPVHYPTLYSGHEAPSWTQVNSLVNEATSSHKKFVDDQDAVAKHYADH</sequence>
<protein>
    <submittedName>
        <fullName evidence="1">Uncharacterized protein</fullName>
    </submittedName>
</protein>
<reference evidence="1" key="2">
    <citation type="submission" date="2020-11" db="EMBL/GenBank/DDBJ databases">
        <authorList>
            <person name="McCartney M.A."/>
            <person name="Auch B."/>
            <person name="Kono T."/>
            <person name="Mallez S."/>
            <person name="Becker A."/>
            <person name="Gohl D.M."/>
            <person name="Silverstein K.A.T."/>
            <person name="Koren S."/>
            <person name="Bechman K.B."/>
            <person name="Herman A."/>
            <person name="Abrahante J.E."/>
            <person name="Garbe J."/>
        </authorList>
    </citation>
    <scope>NUCLEOTIDE SEQUENCE</scope>
    <source>
        <strain evidence="1">Duluth1</strain>
        <tissue evidence="1">Whole animal</tissue>
    </source>
</reference>
<evidence type="ECO:0000313" key="1">
    <source>
        <dbReference type="EMBL" id="KAH3738229.1"/>
    </source>
</evidence>
<dbReference type="Proteomes" id="UP000828390">
    <property type="component" value="Unassembled WGS sequence"/>
</dbReference>
<comment type="caution">
    <text evidence="1">The sequence shown here is derived from an EMBL/GenBank/DDBJ whole genome shotgun (WGS) entry which is preliminary data.</text>
</comment>
<keyword evidence="2" id="KW-1185">Reference proteome</keyword>
<accession>A0A9D4D5A8</accession>
<reference evidence="1" key="1">
    <citation type="journal article" date="2019" name="bioRxiv">
        <title>The Genome of the Zebra Mussel, Dreissena polymorpha: A Resource for Invasive Species Research.</title>
        <authorList>
            <person name="McCartney M.A."/>
            <person name="Auch B."/>
            <person name="Kono T."/>
            <person name="Mallez S."/>
            <person name="Zhang Y."/>
            <person name="Obille A."/>
            <person name="Becker A."/>
            <person name="Abrahante J.E."/>
            <person name="Garbe J."/>
            <person name="Badalamenti J.P."/>
            <person name="Herman A."/>
            <person name="Mangelson H."/>
            <person name="Liachko I."/>
            <person name="Sullivan S."/>
            <person name="Sone E.D."/>
            <person name="Koren S."/>
            <person name="Silverstein K.A.T."/>
            <person name="Beckman K.B."/>
            <person name="Gohl D.M."/>
        </authorList>
    </citation>
    <scope>NUCLEOTIDE SEQUENCE</scope>
    <source>
        <strain evidence="1">Duluth1</strain>
        <tissue evidence="1">Whole animal</tissue>
    </source>
</reference>